<name>A0AC61S0S2_9FIRM</name>
<evidence type="ECO:0000313" key="2">
    <source>
        <dbReference type="Proteomes" id="UP000304953"/>
    </source>
</evidence>
<comment type="caution">
    <text evidence="1">The sequence shown here is derived from an EMBL/GenBank/DDBJ whole genome shotgun (WGS) entry which is preliminary data.</text>
</comment>
<sequence>MNQEIKEALAAAGVNLEEALNRLMNNEMLFKRLLLKFKDDKNFAGLEQAVSEQSYEDAFHCAHTLKGVAGNLGLEKLMNADVVVVEKLRSENYEGLEADLANLREAYNQVMDVIQRIE</sequence>
<protein>
    <submittedName>
        <fullName evidence="1">Hpt domain-containing protein</fullName>
    </submittedName>
</protein>
<keyword evidence="2" id="KW-1185">Reference proteome</keyword>
<accession>A0AC61S0S2</accession>
<organism evidence="1 2">
    <name type="scientific">Petralouisia muris</name>
    <dbReference type="NCBI Taxonomy" id="3032872"/>
    <lineage>
        <taxon>Bacteria</taxon>
        <taxon>Bacillati</taxon>
        <taxon>Bacillota</taxon>
        <taxon>Clostridia</taxon>
        <taxon>Lachnospirales</taxon>
        <taxon>Lachnospiraceae</taxon>
        <taxon>Petralouisia</taxon>
    </lineage>
</organism>
<reference evidence="1" key="1">
    <citation type="submission" date="2019-04" db="EMBL/GenBank/DDBJ databases">
        <title>Microbes associate with the intestines of laboratory mice.</title>
        <authorList>
            <person name="Navarre W."/>
            <person name="Wong E."/>
            <person name="Huang K."/>
            <person name="Tropini C."/>
            <person name="Ng K."/>
            <person name="Yu B."/>
        </authorList>
    </citation>
    <scope>NUCLEOTIDE SEQUENCE</scope>
    <source>
        <strain evidence="1">NM01_1-7b</strain>
    </source>
</reference>
<gene>
    <name evidence="1" type="ORF">E5329_04155</name>
</gene>
<proteinExistence type="predicted"/>
<evidence type="ECO:0000313" key="1">
    <source>
        <dbReference type="EMBL" id="TGY97574.1"/>
    </source>
</evidence>
<dbReference type="EMBL" id="SRYA01000006">
    <property type="protein sequence ID" value="TGY97574.1"/>
    <property type="molecule type" value="Genomic_DNA"/>
</dbReference>
<dbReference type="Proteomes" id="UP000304953">
    <property type="component" value="Unassembled WGS sequence"/>
</dbReference>